<dbReference type="InterPro" id="IPR017517">
    <property type="entry name" value="Maleyloyr_isom"/>
</dbReference>
<dbReference type="Proteomes" id="UP000600865">
    <property type="component" value="Unassembled WGS sequence"/>
</dbReference>
<evidence type="ECO:0000313" key="3">
    <source>
        <dbReference type="Proteomes" id="UP000600865"/>
    </source>
</evidence>
<dbReference type="Pfam" id="PF11716">
    <property type="entry name" value="MDMPI_N"/>
    <property type="match status" value="1"/>
</dbReference>
<name>A0A918KTJ2_9PROT</name>
<reference evidence="2 3" key="1">
    <citation type="journal article" date="2014" name="Int. J. Syst. Evol. Microbiol.">
        <title>Complete genome sequence of Corynebacterium casei LMG S-19264T (=DSM 44701T), isolated from a smear-ripened cheese.</title>
        <authorList>
            <consortium name="US DOE Joint Genome Institute (JGI-PGF)"/>
            <person name="Walter F."/>
            <person name="Albersmeier A."/>
            <person name="Kalinowski J."/>
            <person name="Ruckert C."/>
        </authorList>
    </citation>
    <scope>NUCLEOTIDE SEQUENCE [LARGE SCALE GENOMIC DNA]</scope>
    <source>
        <strain evidence="2 3">KCTC 23968</strain>
    </source>
</reference>
<dbReference type="InterPro" id="IPR024344">
    <property type="entry name" value="MDMPI_metal-binding"/>
</dbReference>
<dbReference type="AlphaFoldDB" id="A0A918KTJ2"/>
<dbReference type="RefSeq" id="WP_189586685.1">
    <property type="nucleotide sequence ID" value="NZ_BMYV01000003.1"/>
</dbReference>
<dbReference type="GO" id="GO:0046872">
    <property type="term" value="F:metal ion binding"/>
    <property type="evidence" value="ECO:0007669"/>
    <property type="project" value="InterPro"/>
</dbReference>
<evidence type="ECO:0000313" key="2">
    <source>
        <dbReference type="EMBL" id="GGX73810.1"/>
    </source>
</evidence>
<protein>
    <submittedName>
        <fullName evidence="2">TIGR03084 family protein</fullName>
    </submittedName>
</protein>
<accession>A0A918KTJ2</accession>
<dbReference type="SUPFAM" id="SSF109854">
    <property type="entry name" value="DinB/YfiT-like putative metalloenzymes"/>
    <property type="match status" value="1"/>
</dbReference>
<dbReference type="InterPro" id="IPR017518">
    <property type="entry name" value="CHP03084"/>
</dbReference>
<proteinExistence type="predicted"/>
<sequence length="266" mass="29783">MTPEAQDFRAECDQIRDLLIDHDATVFNKITLFKNWTIGDIVGHLHAWNIAADLSLNAPVEFQNFVAIAMGQLGAGKTHPEFQRVYFAGKTDAEIFADWTGYYPDMAKRFEAAEADQRVKWVGPDMSVRSSIIARQMEHWAHAQAIFDVLGVDRRNTDRLKNVAHIGVTTFSWSFRVRGQTPPSPKPYVKLSAPSGDIWTWNDAQSDNCVEGTAEAFCQVVTQCRNVQDTDLVMTGEIAHDWMAHAQCFAGGAETPPEKGLRRKAV</sequence>
<gene>
    <name evidence="2" type="ORF">GCM10011309_24880</name>
</gene>
<dbReference type="NCBIfam" id="TIGR03083">
    <property type="entry name" value="maleylpyruvate isomerase family mycothiol-dependent enzyme"/>
    <property type="match status" value="1"/>
</dbReference>
<dbReference type="EMBL" id="BMYV01000003">
    <property type="protein sequence ID" value="GGX73810.1"/>
    <property type="molecule type" value="Genomic_DNA"/>
</dbReference>
<comment type="caution">
    <text evidence="2">The sequence shown here is derived from an EMBL/GenBank/DDBJ whole genome shotgun (WGS) entry which is preliminary data.</text>
</comment>
<dbReference type="InterPro" id="IPR034660">
    <property type="entry name" value="DinB/YfiT-like"/>
</dbReference>
<keyword evidence="3" id="KW-1185">Reference proteome</keyword>
<feature type="domain" description="Mycothiol-dependent maleylpyruvate isomerase metal-binding" evidence="1">
    <location>
        <begin position="8"/>
        <end position="146"/>
    </location>
</feature>
<dbReference type="NCBIfam" id="TIGR03084">
    <property type="entry name" value="TIGR03084 family metal-binding protein"/>
    <property type="match status" value="1"/>
</dbReference>
<organism evidence="2 3">
    <name type="scientific">Litorimonas cladophorae</name>
    <dbReference type="NCBI Taxonomy" id="1220491"/>
    <lineage>
        <taxon>Bacteria</taxon>
        <taxon>Pseudomonadati</taxon>
        <taxon>Pseudomonadota</taxon>
        <taxon>Alphaproteobacteria</taxon>
        <taxon>Maricaulales</taxon>
        <taxon>Robiginitomaculaceae</taxon>
    </lineage>
</organism>
<evidence type="ECO:0000259" key="1">
    <source>
        <dbReference type="Pfam" id="PF11716"/>
    </source>
</evidence>